<reference evidence="2 3" key="1">
    <citation type="journal article" date="2020" name="BMC Genomics">
        <title>Intraspecific diversification of the crop wild relative Brassica cretica Lam. using demographic model selection.</title>
        <authorList>
            <person name="Kioukis A."/>
            <person name="Michalopoulou V.A."/>
            <person name="Briers L."/>
            <person name="Pirintsos S."/>
            <person name="Studholme D.J."/>
            <person name="Pavlidis P."/>
            <person name="Sarris P.F."/>
        </authorList>
    </citation>
    <scope>NUCLEOTIDE SEQUENCE [LARGE SCALE GENOMIC DNA]</scope>
    <source>
        <strain evidence="3">cv. PFS-1207/04</strain>
    </source>
</reference>
<sequence length="417" mass="47092">MINFPKPAKPALHLPYLEDPGFTSYQPQEWQPEDLLIAPEHLDLSSLLFIESCGVLNTPSFHSNSFAKLETSIIHLANPDFQPVTFGIRAQAPESEARKIVAQEGQRVLPQQDYFPPNQGHAIVHCLDQKSDNPKAMKMSKIVGQNTLIRSKEKQEHATMQVKAKVTPILDKSFHESSTTCMMNLSFSKRVITGLKESESRGDYLPGRNLLMDQKGVQYAKQTKLLKEENSVSNMPFQGRPNDSSMLTEVPKAEPEHELNQNAHHKWKPKSEQCVVQVPKSEKSEIGTRNQGEYKANKEQEVLTATAELKVNCSMFLSAYKFLYFDAVHKLDQSNAEPKPFKFSISNGSFSDLKTSMTLDYPDMTHLSLPESFDPGIIQEEGHSNRDQKLQERQLSNTSCPNTTRKQRYSDGHSDGK</sequence>
<dbReference type="EMBL" id="QGKV02001556">
    <property type="protein sequence ID" value="KAF3516738.1"/>
    <property type="molecule type" value="Genomic_DNA"/>
</dbReference>
<comment type="caution">
    <text evidence="2">The sequence shown here is derived from an EMBL/GenBank/DDBJ whole genome shotgun (WGS) entry which is preliminary data.</text>
</comment>
<evidence type="ECO:0000313" key="3">
    <source>
        <dbReference type="Proteomes" id="UP000266723"/>
    </source>
</evidence>
<keyword evidence="3" id="KW-1185">Reference proteome</keyword>
<proteinExistence type="predicted"/>
<feature type="region of interest" description="Disordered" evidence="1">
    <location>
        <begin position="370"/>
        <end position="417"/>
    </location>
</feature>
<organism evidence="2 3">
    <name type="scientific">Brassica cretica</name>
    <name type="common">Mustard</name>
    <dbReference type="NCBI Taxonomy" id="69181"/>
    <lineage>
        <taxon>Eukaryota</taxon>
        <taxon>Viridiplantae</taxon>
        <taxon>Streptophyta</taxon>
        <taxon>Embryophyta</taxon>
        <taxon>Tracheophyta</taxon>
        <taxon>Spermatophyta</taxon>
        <taxon>Magnoliopsida</taxon>
        <taxon>eudicotyledons</taxon>
        <taxon>Gunneridae</taxon>
        <taxon>Pentapetalae</taxon>
        <taxon>rosids</taxon>
        <taxon>malvids</taxon>
        <taxon>Brassicales</taxon>
        <taxon>Brassicaceae</taxon>
        <taxon>Brassiceae</taxon>
        <taxon>Brassica</taxon>
    </lineage>
</organism>
<evidence type="ECO:0000313" key="2">
    <source>
        <dbReference type="EMBL" id="KAF3516738.1"/>
    </source>
</evidence>
<dbReference type="Proteomes" id="UP000266723">
    <property type="component" value="Unassembled WGS sequence"/>
</dbReference>
<name>A0ABQ7ARV8_BRACR</name>
<protein>
    <submittedName>
        <fullName evidence="2">Uncharacterized protein</fullName>
    </submittedName>
</protein>
<feature type="compositionally biased region" description="Basic and acidic residues" evidence="1">
    <location>
        <begin position="408"/>
        <end position="417"/>
    </location>
</feature>
<accession>A0ABQ7ARV8</accession>
<gene>
    <name evidence="2" type="ORF">DY000_02059168</name>
</gene>
<evidence type="ECO:0000256" key="1">
    <source>
        <dbReference type="SAM" id="MobiDB-lite"/>
    </source>
</evidence>
<feature type="compositionally biased region" description="Basic and acidic residues" evidence="1">
    <location>
        <begin position="380"/>
        <end position="392"/>
    </location>
</feature>
<feature type="compositionally biased region" description="Polar residues" evidence="1">
    <location>
        <begin position="393"/>
        <end position="404"/>
    </location>
</feature>